<dbReference type="Proteomes" id="UP000799118">
    <property type="component" value="Unassembled WGS sequence"/>
</dbReference>
<evidence type="ECO:0000313" key="3">
    <source>
        <dbReference type="Proteomes" id="UP000799118"/>
    </source>
</evidence>
<feature type="compositionally biased region" description="Basic and acidic residues" evidence="1">
    <location>
        <begin position="129"/>
        <end position="139"/>
    </location>
</feature>
<keyword evidence="3" id="KW-1185">Reference proteome</keyword>
<organism evidence="2 3">
    <name type="scientific">Gymnopus androsaceus JB14</name>
    <dbReference type="NCBI Taxonomy" id="1447944"/>
    <lineage>
        <taxon>Eukaryota</taxon>
        <taxon>Fungi</taxon>
        <taxon>Dikarya</taxon>
        <taxon>Basidiomycota</taxon>
        <taxon>Agaricomycotina</taxon>
        <taxon>Agaricomycetes</taxon>
        <taxon>Agaricomycetidae</taxon>
        <taxon>Agaricales</taxon>
        <taxon>Marasmiineae</taxon>
        <taxon>Omphalotaceae</taxon>
        <taxon>Gymnopus</taxon>
    </lineage>
</organism>
<dbReference type="AlphaFoldDB" id="A0A6A4IAA1"/>
<accession>A0A6A4IAA1</accession>
<dbReference type="EMBL" id="ML769403">
    <property type="protein sequence ID" value="KAE9406228.1"/>
    <property type="molecule type" value="Genomic_DNA"/>
</dbReference>
<reference evidence="2" key="1">
    <citation type="journal article" date="2019" name="Environ. Microbiol.">
        <title>Fungal ecological strategies reflected in gene transcription - a case study of two litter decomposers.</title>
        <authorList>
            <person name="Barbi F."/>
            <person name="Kohler A."/>
            <person name="Barry K."/>
            <person name="Baskaran P."/>
            <person name="Daum C."/>
            <person name="Fauchery L."/>
            <person name="Ihrmark K."/>
            <person name="Kuo A."/>
            <person name="LaButti K."/>
            <person name="Lipzen A."/>
            <person name="Morin E."/>
            <person name="Grigoriev I.V."/>
            <person name="Henrissat B."/>
            <person name="Lindahl B."/>
            <person name="Martin F."/>
        </authorList>
    </citation>
    <scope>NUCLEOTIDE SEQUENCE</scope>
    <source>
        <strain evidence="2">JB14</strain>
    </source>
</reference>
<sequence length="139" mass="15921">MRVQFGNETIDSKYLSEPTEPSKLPSDMGDSPKGNDIVSIWLTQTSSALWTRPITRALLQSKQRHTLTVVERCTTRISIIFQSIRLEQGEADAGREYRILYRDHNGRKTRKTNWRKKNRGHSSIIAESPHGDLAHTEAF</sequence>
<evidence type="ECO:0000256" key="1">
    <source>
        <dbReference type="SAM" id="MobiDB-lite"/>
    </source>
</evidence>
<gene>
    <name evidence="2" type="ORF">BT96DRAFT_987663</name>
</gene>
<protein>
    <submittedName>
        <fullName evidence="2">Uncharacterized protein</fullName>
    </submittedName>
</protein>
<evidence type="ECO:0000313" key="2">
    <source>
        <dbReference type="EMBL" id="KAE9406228.1"/>
    </source>
</evidence>
<feature type="compositionally biased region" description="Basic residues" evidence="1">
    <location>
        <begin position="110"/>
        <end position="120"/>
    </location>
</feature>
<name>A0A6A4IAA1_9AGAR</name>
<feature type="region of interest" description="Disordered" evidence="1">
    <location>
        <begin position="1"/>
        <end position="31"/>
    </location>
</feature>
<proteinExistence type="predicted"/>
<feature type="region of interest" description="Disordered" evidence="1">
    <location>
        <begin position="110"/>
        <end position="139"/>
    </location>
</feature>